<reference evidence="1 2" key="1">
    <citation type="submission" date="2018-06" db="EMBL/GenBank/DDBJ databases">
        <title>Extensive metabolic versatility and redundancy in microbially diverse, dynamic hydrothermal sediments.</title>
        <authorList>
            <person name="Dombrowski N."/>
            <person name="Teske A."/>
            <person name="Baker B.J."/>
        </authorList>
    </citation>
    <scope>NUCLEOTIDE SEQUENCE [LARGE SCALE GENOMIC DNA]</scope>
    <source>
        <strain evidence="1">B20_G2</strain>
    </source>
</reference>
<dbReference type="InterPro" id="IPR037038">
    <property type="entry name" value="HepT-like_sf"/>
</dbReference>
<dbReference type="GO" id="GO:0016787">
    <property type="term" value="F:hydrolase activity"/>
    <property type="evidence" value="ECO:0007669"/>
    <property type="project" value="UniProtKB-KW"/>
</dbReference>
<evidence type="ECO:0008006" key="3">
    <source>
        <dbReference type="Google" id="ProtNLM"/>
    </source>
</evidence>
<accession>A0A497F3Z9</accession>
<dbReference type="Gene3D" id="1.20.120.580">
    <property type="entry name" value="bsu32300-like"/>
    <property type="match status" value="1"/>
</dbReference>
<sequence>MLLIYLKDIVEKLKRRGCISDKVYSNWARLIRIRNLVVHNNTVADRDEVLHIGDMEICLREGQALRGGLDYFVKLVDYAVDSYRYTLEALPTCEFGN</sequence>
<dbReference type="EMBL" id="QMRA01000056">
    <property type="protein sequence ID" value="RLE53678.1"/>
    <property type="molecule type" value="Genomic_DNA"/>
</dbReference>
<evidence type="ECO:0000313" key="1">
    <source>
        <dbReference type="EMBL" id="RLE53678.1"/>
    </source>
</evidence>
<protein>
    <recommendedName>
        <fullName evidence="3">DUF86 domain-containing protein</fullName>
    </recommendedName>
</protein>
<organism evidence="1 2">
    <name type="scientific">Thermoproteota archaeon</name>
    <dbReference type="NCBI Taxonomy" id="2056631"/>
    <lineage>
        <taxon>Archaea</taxon>
        <taxon>Thermoproteota</taxon>
    </lineage>
</organism>
<gene>
    <name evidence="1" type="ORF">DRJ26_03065</name>
</gene>
<dbReference type="GO" id="GO:0110001">
    <property type="term" value="C:toxin-antitoxin complex"/>
    <property type="evidence" value="ECO:0007669"/>
    <property type="project" value="InterPro"/>
</dbReference>
<dbReference type="AlphaFoldDB" id="A0A497F3Z9"/>
<dbReference type="GO" id="GO:0004540">
    <property type="term" value="F:RNA nuclease activity"/>
    <property type="evidence" value="ECO:0007669"/>
    <property type="project" value="InterPro"/>
</dbReference>
<name>A0A497F3Z9_9CREN</name>
<evidence type="ECO:0000313" key="2">
    <source>
        <dbReference type="Proteomes" id="UP000269499"/>
    </source>
</evidence>
<proteinExistence type="predicted"/>
<dbReference type="Proteomes" id="UP000269499">
    <property type="component" value="Unassembled WGS sequence"/>
</dbReference>
<comment type="caution">
    <text evidence="1">The sequence shown here is derived from an EMBL/GenBank/DDBJ whole genome shotgun (WGS) entry which is preliminary data.</text>
</comment>